<keyword evidence="4" id="KW-1185">Reference proteome</keyword>
<dbReference type="PROSITE" id="PS51257">
    <property type="entry name" value="PROKAR_LIPOPROTEIN"/>
    <property type="match status" value="1"/>
</dbReference>
<gene>
    <name evidence="3" type="ORF">RQP50_02350</name>
</gene>
<feature type="signal peptide" evidence="1">
    <location>
        <begin position="1"/>
        <end position="24"/>
    </location>
</feature>
<dbReference type="RefSeq" id="WP_315742946.1">
    <property type="nucleotide sequence ID" value="NZ_JAVYAA010000001.1"/>
</dbReference>
<sequence length="516" mass="57618">MIKVSKMAIAFLLLFACLIPNAMADNGQRRLLSNTFESHDNDSLGMVTAYSANVGGYYSTIPPEASTVNGELGIQPHSGVGYYRVAGQDKSNSENSFIYFKLYTNLNLSIHEGMKLSYWVYHYQYTQSKRMAIDLVFEDGSTLRDSGITDTRGQRMHPAYRNDPLNQWVQVEVDLSPHTGKTIKEVLVAYDDHEASETGYFRSYFDDLSIAPSQDLSAQIVSNTIPDSMLPGSTHEVSVTVKNTGKREWSEATAVRLGAVDDSDPFAIGRHVISNGGTVKYGDTVTFTFNMVAPAHEGVMVTDWRMVQDGVAWFGDMIKKEVKVAHIPKPSIANHYYTYNSANQLFDVLHTDYRIEYAYDTNGNLLKKMKTNNLLPNASFEQGTYFWNFSPTMAISAHLSHEGSHSIRFYSDIPILGTSSDSYFIPVKPNTEYELRANIYNNLKQGSFYVDTYEFDNQNIGVFDGDAVLVSQKGQWGQASVKIRTKPNTTKIIVRVVADSDAVGEAYADAISLVKK</sequence>
<accession>A0AAJ2JSM4</accession>
<dbReference type="Proteomes" id="UP001250538">
    <property type="component" value="Unassembled WGS sequence"/>
</dbReference>
<organism evidence="3 4">
    <name type="scientific">Paenibacillus suaedae</name>
    <dbReference type="NCBI Taxonomy" id="3077233"/>
    <lineage>
        <taxon>Bacteria</taxon>
        <taxon>Bacillati</taxon>
        <taxon>Bacillota</taxon>
        <taxon>Bacilli</taxon>
        <taxon>Bacillales</taxon>
        <taxon>Paenibacillaceae</taxon>
        <taxon>Paenibacillus</taxon>
    </lineage>
</organism>
<keyword evidence="1" id="KW-0732">Signal</keyword>
<feature type="domain" description="Nbr1 FW" evidence="2">
    <location>
        <begin position="228"/>
        <end position="324"/>
    </location>
</feature>
<name>A0AAJ2JSM4_9BACL</name>
<evidence type="ECO:0000313" key="4">
    <source>
        <dbReference type="Proteomes" id="UP001250538"/>
    </source>
</evidence>
<dbReference type="Gene3D" id="2.60.40.10">
    <property type="entry name" value="Immunoglobulins"/>
    <property type="match status" value="1"/>
</dbReference>
<comment type="caution">
    <text evidence="3">The sequence shown here is derived from an EMBL/GenBank/DDBJ whole genome shotgun (WGS) entry which is preliminary data.</text>
</comment>
<dbReference type="AlphaFoldDB" id="A0AAJ2JSM4"/>
<proteinExistence type="predicted"/>
<dbReference type="InterPro" id="IPR032350">
    <property type="entry name" value="Nbr1_FW"/>
</dbReference>
<protein>
    <submittedName>
        <fullName evidence="3">NBR1-Ig-like domain-containing protein</fullName>
    </submittedName>
</protein>
<dbReference type="EMBL" id="JAVYAA010000001">
    <property type="protein sequence ID" value="MDT8975081.1"/>
    <property type="molecule type" value="Genomic_DNA"/>
</dbReference>
<reference evidence="4" key="1">
    <citation type="submission" date="2023-09" db="EMBL/GenBank/DDBJ databases">
        <title>Paenibacillus sp. chi10 Genome sequencing and assembly.</title>
        <authorList>
            <person name="Kim I."/>
        </authorList>
    </citation>
    <scope>NUCLEOTIDE SEQUENCE [LARGE SCALE GENOMIC DNA]</scope>
    <source>
        <strain evidence="4">chi10</strain>
    </source>
</reference>
<evidence type="ECO:0000256" key="1">
    <source>
        <dbReference type="SAM" id="SignalP"/>
    </source>
</evidence>
<dbReference type="Gene3D" id="2.60.120.260">
    <property type="entry name" value="Galactose-binding domain-like"/>
    <property type="match status" value="1"/>
</dbReference>
<feature type="chain" id="PRO_5042593382" evidence="1">
    <location>
        <begin position="25"/>
        <end position="516"/>
    </location>
</feature>
<dbReference type="Pfam" id="PF16158">
    <property type="entry name" value="N_BRCA1_IG"/>
    <property type="match status" value="1"/>
</dbReference>
<evidence type="ECO:0000313" key="3">
    <source>
        <dbReference type="EMBL" id="MDT8975081.1"/>
    </source>
</evidence>
<evidence type="ECO:0000259" key="2">
    <source>
        <dbReference type="Pfam" id="PF16158"/>
    </source>
</evidence>
<dbReference type="InterPro" id="IPR013783">
    <property type="entry name" value="Ig-like_fold"/>
</dbReference>